<proteinExistence type="predicted"/>
<protein>
    <submittedName>
        <fullName evidence="1">Putative secreted protein</fullName>
    </submittedName>
</protein>
<dbReference type="EMBL" id="GGFK01014723">
    <property type="protein sequence ID" value="MBW48044.1"/>
    <property type="molecule type" value="Transcribed_RNA"/>
</dbReference>
<accession>A0A2M4B4R2</accession>
<name>A0A2M4B4R2_9DIPT</name>
<sequence>MSDLLSAAAAATVGGSISANVARAAEPIDRSPSLLRIMSATVGQRLPPGPPGWVRCGRTIRTRIASRALMQCARGRASPPLQTGGTG</sequence>
<dbReference type="AlphaFoldDB" id="A0A2M4B4R2"/>
<organism evidence="1">
    <name type="scientific">Anopheles triannulatus</name>
    <dbReference type="NCBI Taxonomy" id="58253"/>
    <lineage>
        <taxon>Eukaryota</taxon>
        <taxon>Metazoa</taxon>
        <taxon>Ecdysozoa</taxon>
        <taxon>Arthropoda</taxon>
        <taxon>Hexapoda</taxon>
        <taxon>Insecta</taxon>
        <taxon>Pterygota</taxon>
        <taxon>Neoptera</taxon>
        <taxon>Endopterygota</taxon>
        <taxon>Diptera</taxon>
        <taxon>Nematocera</taxon>
        <taxon>Culicoidea</taxon>
        <taxon>Culicidae</taxon>
        <taxon>Anophelinae</taxon>
        <taxon>Anopheles</taxon>
    </lineage>
</organism>
<evidence type="ECO:0000313" key="1">
    <source>
        <dbReference type="EMBL" id="MBW48044.1"/>
    </source>
</evidence>
<reference evidence="1" key="1">
    <citation type="submission" date="2018-01" db="EMBL/GenBank/DDBJ databases">
        <title>An insight into the sialome of Amazonian anophelines.</title>
        <authorList>
            <person name="Ribeiro J.M."/>
            <person name="Scarpassa V."/>
            <person name="Calvo E."/>
        </authorList>
    </citation>
    <scope>NUCLEOTIDE SEQUENCE</scope>
    <source>
        <tissue evidence="1">Salivary glands</tissue>
    </source>
</reference>